<proteinExistence type="predicted"/>
<accession>A0ABR4Q2W9</accession>
<gene>
    <name evidence="1" type="ORF">TcWFU_008262</name>
</gene>
<dbReference type="Proteomes" id="UP001651158">
    <property type="component" value="Unassembled WGS sequence"/>
</dbReference>
<protein>
    <submittedName>
        <fullName evidence="1">Uncharacterized protein</fullName>
    </submittedName>
</protein>
<reference evidence="1 2" key="1">
    <citation type="journal article" date="2022" name="Front. Cell. Infect. Microbiol.">
        <title>The Genomes of Two Strains of Taenia crassiceps the Animal Model for the Study of Human Cysticercosis.</title>
        <authorList>
            <person name="Bobes R.J."/>
            <person name="Estrada K."/>
            <person name="Rios-Valencia D.G."/>
            <person name="Calderon-Gallegos A."/>
            <person name="de la Torre P."/>
            <person name="Carrero J.C."/>
            <person name="Sanchez-Flores A."/>
            <person name="Laclette J.P."/>
        </authorList>
    </citation>
    <scope>NUCLEOTIDE SEQUENCE [LARGE SCALE GENOMIC DNA]</scope>
    <source>
        <strain evidence="1">WFUcys</strain>
    </source>
</reference>
<evidence type="ECO:0000313" key="2">
    <source>
        <dbReference type="Proteomes" id="UP001651158"/>
    </source>
</evidence>
<organism evidence="1 2">
    <name type="scientific">Taenia crassiceps</name>
    <dbReference type="NCBI Taxonomy" id="6207"/>
    <lineage>
        <taxon>Eukaryota</taxon>
        <taxon>Metazoa</taxon>
        <taxon>Spiralia</taxon>
        <taxon>Lophotrochozoa</taxon>
        <taxon>Platyhelminthes</taxon>
        <taxon>Cestoda</taxon>
        <taxon>Eucestoda</taxon>
        <taxon>Cyclophyllidea</taxon>
        <taxon>Taeniidae</taxon>
        <taxon>Taenia</taxon>
    </lineage>
</organism>
<dbReference type="EMBL" id="JAKROA010000015">
    <property type="protein sequence ID" value="KAL5103979.1"/>
    <property type="molecule type" value="Genomic_DNA"/>
</dbReference>
<sequence>MLELPVLHTLNAADVPHTLLDCRMGLTRSNSNYTFPCIDGCCCYCGDQPMRIYKFSHEVGVSAVVDFSHRCQTLPPLICLKRRRRDLQWPACFRSHETKDGTTFGPYQWTPRPFCSPATHTPPQH</sequence>
<evidence type="ECO:0000313" key="1">
    <source>
        <dbReference type="EMBL" id="KAL5103979.1"/>
    </source>
</evidence>
<name>A0ABR4Q2W9_9CEST</name>
<comment type="caution">
    <text evidence="1">The sequence shown here is derived from an EMBL/GenBank/DDBJ whole genome shotgun (WGS) entry which is preliminary data.</text>
</comment>
<keyword evidence="2" id="KW-1185">Reference proteome</keyword>